<name>A0A8J7GE61_9ACTN</name>
<dbReference type="InterPro" id="IPR011009">
    <property type="entry name" value="Kinase-like_dom_sf"/>
</dbReference>
<reference evidence="2" key="1">
    <citation type="submission" date="2020-11" db="EMBL/GenBank/DDBJ databases">
        <title>Sequencing the genomes of 1000 actinobacteria strains.</title>
        <authorList>
            <person name="Klenk H.-P."/>
        </authorList>
    </citation>
    <scope>NUCLEOTIDE SEQUENCE</scope>
    <source>
        <strain evidence="2">DSM 45356</strain>
    </source>
</reference>
<accession>A0A8J7GE61</accession>
<evidence type="ECO:0000313" key="3">
    <source>
        <dbReference type="Proteomes" id="UP000622552"/>
    </source>
</evidence>
<dbReference type="SUPFAM" id="SSF56112">
    <property type="entry name" value="Protein kinase-like (PK-like)"/>
    <property type="match status" value="1"/>
</dbReference>
<dbReference type="AlphaFoldDB" id="A0A8J7GE61"/>
<keyword evidence="3" id="KW-1185">Reference proteome</keyword>
<dbReference type="GO" id="GO:0004672">
    <property type="term" value="F:protein kinase activity"/>
    <property type="evidence" value="ECO:0007669"/>
    <property type="project" value="InterPro"/>
</dbReference>
<comment type="caution">
    <text evidence="2">The sequence shown here is derived from an EMBL/GenBank/DDBJ whole genome shotgun (WGS) entry which is preliminary data.</text>
</comment>
<sequence length="293" mass="30883">MAASLPASIAYQIGPISGSELIADRRGSQVFRVQRPDSAALAVKVSRTNPDPGAPNPDYARLLAAREAAVLAHGPAPAGYLHAAGATREATWIAVAWIDAPSLHRTFASARDADTPEGRRTALIAAAAAAGAVARLHTSGWIHRDLQSAHLLCGPTGASLVDFAFAQPPTGVRIEPVVPYRGGLVHLDAPELARALLDTGPAADVTMDPPAEVFSLAAVIRTCWTGVWMYDYPEDATMTARLSTIAASDRRPLSTQRPWAWPRLEALLTAGTEPEASARPTANEFADALTHAI</sequence>
<dbReference type="RefSeq" id="WP_197003072.1">
    <property type="nucleotide sequence ID" value="NZ_BONS01000001.1"/>
</dbReference>
<feature type="domain" description="Protein kinase" evidence="1">
    <location>
        <begin position="16"/>
        <end position="293"/>
    </location>
</feature>
<evidence type="ECO:0000259" key="1">
    <source>
        <dbReference type="PROSITE" id="PS50011"/>
    </source>
</evidence>
<dbReference type="EMBL" id="JADOUF010000001">
    <property type="protein sequence ID" value="MBG6136031.1"/>
    <property type="molecule type" value="Genomic_DNA"/>
</dbReference>
<organism evidence="2 3">
    <name type="scientific">Longispora fulva</name>
    <dbReference type="NCBI Taxonomy" id="619741"/>
    <lineage>
        <taxon>Bacteria</taxon>
        <taxon>Bacillati</taxon>
        <taxon>Actinomycetota</taxon>
        <taxon>Actinomycetes</taxon>
        <taxon>Micromonosporales</taxon>
        <taxon>Micromonosporaceae</taxon>
        <taxon>Longispora</taxon>
    </lineage>
</organism>
<dbReference type="Gene3D" id="1.10.510.10">
    <property type="entry name" value="Transferase(Phosphotransferase) domain 1"/>
    <property type="match status" value="1"/>
</dbReference>
<dbReference type="GO" id="GO:0005524">
    <property type="term" value="F:ATP binding"/>
    <property type="evidence" value="ECO:0007669"/>
    <property type="project" value="InterPro"/>
</dbReference>
<dbReference type="Proteomes" id="UP000622552">
    <property type="component" value="Unassembled WGS sequence"/>
</dbReference>
<proteinExistence type="predicted"/>
<protein>
    <recommendedName>
        <fullName evidence="1">Protein kinase domain-containing protein</fullName>
    </recommendedName>
</protein>
<dbReference type="PROSITE" id="PS50011">
    <property type="entry name" value="PROTEIN_KINASE_DOM"/>
    <property type="match status" value="1"/>
</dbReference>
<gene>
    <name evidence="2" type="ORF">IW245_002225</name>
</gene>
<dbReference type="InterPro" id="IPR000719">
    <property type="entry name" value="Prot_kinase_dom"/>
</dbReference>
<evidence type="ECO:0000313" key="2">
    <source>
        <dbReference type="EMBL" id="MBG6136031.1"/>
    </source>
</evidence>